<sequence>MANPSVNRPGSLPESHRAHGEEIYDYDALDNVRRVAGYPNGLGGYVQDHRYQYDAKQESIN</sequence>
<accession>A0AAW9RBD8</accession>
<comment type="caution">
    <text evidence="1">The sequence shown here is derived from an EMBL/GenBank/DDBJ whole genome shotgun (WGS) entry which is preliminary data.</text>
</comment>
<keyword evidence="2" id="KW-1185">Reference proteome</keyword>
<gene>
    <name evidence="1" type="ORF">WB794_12965</name>
</gene>
<dbReference type="AlphaFoldDB" id="A0AAW9RBD8"/>
<evidence type="ECO:0000313" key="2">
    <source>
        <dbReference type="Proteomes" id="UP001364472"/>
    </source>
</evidence>
<evidence type="ECO:0000313" key="1">
    <source>
        <dbReference type="EMBL" id="MEJ1250578.1"/>
    </source>
</evidence>
<dbReference type="Proteomes" id="UP001364472">
    <property type="component" value="Unassembled WGS sequence"/>
</dbReference>
<organism evidence="1 2">
    <name type="scientific">Denitratimonas tolerans</name>
    <dbReference type="NCBI Taxonomy" id="1338420"/>
    <lineage>
        <taxon>Bacteria</taxon>
        <taxon>Pseudomonadati</taxon>
        <taxon>Pseudomonadota</taxon>
        <taxon>Gammaproteobacteria</taxon>
        <taxon>Lysobacterales</taxon>
        <taxon>Lysobacteraceae</taxon>
        <taxon>Denitratimonas</taxon>
    </lineage>
</organism>
<reference evidence="1 2" key="1">
    <citation type="journal article" date="2016" name="Antonie Van Leeuwenhoek">
        <title>Denitratimonas tolerans gen. nov., sp. nov., a denitrifying bacterium isolated from a bioreactor for tannery wastewater treatment.</title>
        <authorList>
            <person name="Han S.I."/>
            <person name="Kim J.O."/>
            <person name="Lee Y.R."/>
            <person name="Ekpeghere K.I."/>
            <person name="Koh S.C."/>
            <person name="Whang K.S."/>
        </authorList>
    </citation>
    <scope>NUCLEOTIDE SEQUENCE [LARGE SCALE GENOMIC DNA]</scope>
    <source>
        <strain evidence="1 2">KACC 17565</strain>
    </source>
</reference>
<proteinExistence type="predicted"/>
<dbReference type="EMBL" id="JBBDHC010000024">
    <property type="protein sequence ID" value="MEJ1250578.1"/>
    <property type="molecule type" value="Genomic_DNA"/>
</dbReference>
<name>A0AAW9RBD8_9GAMM</name>
<dbReference type="RefSeq" id="WP_337336281.1">
    <property type="nucleotide sequence ID" value="NZ_JBBDHC010000024.1"/>
</dbReference>
<protein>
    <submittedName>
        <fullName evidence="1">Uncharacterized protein</fullName>
    </submittedName>
</protein>